<dbReference type="InterPro" id="IPR002557">
    <property type="entry name" value="Chitin-bd_dom"/>
</dbReference>
<keyword evidence="5" id="KW-0325">Glycoprotein</keyword>
<dbReference type="SMART" id="SM00494">
    <property type="entry name" value="ChtBD2"/>
    <property type="match status" value="4"/>
</dbReference>
<name>A0A6M2DYK2_XENCH</name>
<dbReference type="PANTHER" id="PTHR23301:SF106">
    <property type="entry name" value="CHITIN-BINDING TYPE-2 DOMAIN-CONTAINING PROTEIN-RELATED"/>
    <property type="match status" value="1"/>
</dbReference>
<dbReference type="Pfam" id="PF01607">
    <property type="entry name" value="CBM_14"/>
    <property type="match status" value="4"/>
</dbReference>
<feature type="chain" id="PRO_5026803138" evidence="7">
    <location>
        <begin position="18"/>
        <end position="408"/>
    </location>
</feature>
<keyword evidence="1" id="KW-0147">Chitin-binding</keyword>
<keyword evidence="2 7" id="KW-0732">Signal</keyword>
<dbReference type="GO" id="GO:0005576">
    <property type="term" value="C:extracellular region"/>
    <property type="evidence" value="ECO:0007669"/>
    <property type="project" value="InterPro"/>
</dbReference>
<dbReference type="PROSITE" id="PS50940">
    <property type="entry name" value="CHIT_BIND_II"/>
    <property type="match status" value="4"/>
</dbReference>
<feature type="signal peptide" evidence="7">
    <location>
        <begin position="1"/>
        <end position="17"/>
    </location>
</feature>
<evidence type="ECO:0000313" key="9">
    <source>
        <dbReference type="EMBL" id="NOV51435.1"/>
    </source>
</evidence>
<dbReference type="InterPro" id="IPR051940">
    <property type="entry name" value="Chitin_bind-dev_reg"/>
</dbReference>
<sequence length="408" mass="45170">MEKFFIFVLLWADIVVSISEQGDNISQLAEISNGMLRPKLNMVAIERQYKEQYHIPKIVTTSNTAMKSDSPSTTTTDAPSTTTTDAPSTTTTDAPSTTTTDAPSTTTTDTPSTTTTDAPSTTTTDAPSTTTTDTPSTTTTPPQNQVCKTVGLIYPDQEDCHAYFSCLTVGELPKHFVCNKGTYFDRIKKRCVRGECENSTELPPTLDICYEIGTIVPDPRDCHAYFACVKIGSLPQHFVCVKGTYFNEYKKRCVRGECGISSSTTTISTLPTLRPPWQEPCVKVGEIIKDPTDCHAYFACLKIGSLPQHFICNKGTYFDVNKKRCVRGECNTTSTTTLSTLSTTISTLTTIRPPWEQICAQVGEIMKDPKDCHSYFSCLKIDALPRHFTCNKGTYFDYNKKRCIRGEC</sequence>
<feature type="compositionally biased region" description="Low complexity" evidence="6">
    <location>
        <begin position="68"/>
        <end position="142"/>
    </location>
</feature>
<dbReference type="AlphaFoldDB" id="A0A6M2DYK2"/>
<evidence type="ECO:0000259" key="8">
    <source>
        <dbReference type="PROSITE" id="PS50940"/>
    </source>
</evidence>
<feature type="domain" description="Chitin-binding type-2" evidence="8">
    <location>
        <begin position="356"/>
        <end position="403"/>
    </location>
</feature>
<feature type="domain" description="Chitin-binding type-2" evidence="8">
    <location>
        <begin position="144"/>
        <end position="191"/>
    </location>
</feature>
<evidence type="ECO:0000256" key="3">
    <source>
        <dbReference type="ARBA" id="ARBA00022737"/>
    </source>
</evidence>
<organism evidence="9">
    <name type="scientific">Xenopsylla cheopis</name>
    <name type="common">Oriental rat flea</name>
    <name type="synonym">Pulex cheopis</name>
    <dbReference type="NCBI Taxonomy" id="163159"/>
    <lineage>
        <taxon>Eukaryota</taxon>
        <taxon>Metazoa</taxon>
        <taxon>Ecdysozoa</taxon>
        <taxon>Arthropoda</taxon>
        <taxon>Hexapoda</taxon>
        <taxon>Insecta</taxon>
        <taxon>Pterygota</taxon>
        <taxon>Neoptera</taxon>
        <taxon>Endopterygota</taxon>
        <taxon>Siphonaptera</taxon>
        <taxon>Pulicidae</taxon>
        <taxon>Xenopsyllinae</taxon>
        <taxon>Xenopsylla</taxon>
    </lineage>
</organism>
<feature type="region of interest" description="Disordered" evidence="6">
    <location>
        <begin position="64"/>
        <end position="144"/>
    </location>
</feature>
<feature type="domain" description="Chitin-binding type-2" evidence="8">
    <location>
        <begin position="206"/>
        <end position="253"/>
    </location>
</feature>
<dbReference type="SUPFAM" id="SSF57625">
    <property type="entry name" value="Invertebrate chitin-binding proteins"/>
    <property type="match status" value="4"/>
</dbReference>
<evidence type="ECO:0000256" key="7">
    <source>
        <dbReference type="SAM" id="SignalP"/>
    </source>
</evidence>
<dbReference type="InterPro" id="IPR036508">
    <property type="entry name" value="Chitin-bd_dom_sf"/>
</dbReference>
<evidence type="ECO:0000256" key="6">
    <source>
        <dbReference type="SAM" id="MobiDB-lite"/>
    </source>
</evidence>
<dbReference type="GO" id="GO:0008061">
    <property type="term" value="F:chitin binding"/>
    <property type="evidence" value="ECO:0007669"/>
    <property type="project" value="UniProtKB-KW"/>
</dbReference>
<dbReference type="Gene3D" id="2.170.140.10">
    <property type="entry name" value="Chitin binding domain"/>
    <property type="match status" value="3"/>
</dbReference>
<evidence type="ECO:0000256" key="5">
    <source>
        <dbReference type="ARBA" id="ARBA00023180"/>
    </source>
</evidence>
<keyword evidence="3" id="KW-0677">Repeat</keyword>
<dbReference type="Gene3D" id="3.20.20.80">
    <property type="entry name" value="Glycosidases"/>
    <property type="match status" value="1"/>
</dbReference>
<evidence type="ECO:0000256" key="1">
    <source>
        <dbReference type="ARBA" id="ARBA00022669"/>
    </source>
</evidence>
<evidence type="ECO:0000256" key="4">
    <source>
        <dbReference type="ARBA" id="ARBA00023157"/>
    </source>
</evidence>
<dbReference type="EMBL" id="GIIL01007709">
    <property type="protein sequence ID" value="NOV51435.1"/>
    <property type="molecule type" value="Transcribed_RNA"/>
</dbReference>
<keyword evidence="4" id="KW-1015">Disulfide bond</keyword>
<dbReference type="PANTHER" id="PTHR23301">
    <property type="entry name" value="CHITIN BINDING PERITROPHIN-A"/>
    <property type="match status" value="1"/>
</dbReference>
<reference evidence="9" key="1">
    <citation type="submission" date="2020-03" db="EMBL/GenBank/DDBJ databases">
        <title>Transcriptomic Profiling of the Digestive Tract of the Rat Flea, Xenopsylla cheopis, Following Blood Feeding and Infection with Yersinia pestis.</title>
        <authorList>
            <person name="Bland D.M."/>
            <person name="Martens C.A."/>
            <person name="Virtaneva K."/>
            <person name="Kanakabandi K."/>
            <person name="Long D."/>
            <person name="Rosenke R."/>
            <person name="Saturday G.A."/>
            <person name="Hoyt F.H."/>
            <person name="Bruno D.P."/>
            <person name="Ribeiro J.M.C."/>
            <person name="Hinnebusch J."/>
        </authorList>
    </citation>
    <scope>NUCLEOTIDE SEQUENCE</scope>
</reference>
<accession>A0A6M2DYK2</accession>
<proteinExistence type="predicted"/>
<feature type="domain" description="Chitin-binding type-2" evidence="8">
    <location>
        <begin position="278"/>
        <end position="325"/>
    </location>
</feature>
<protein>
    <submittedName>
        <fullName evidence="9">Putative mucin-like protein 1 ctenocephalides felis</fullName>
    </submittedName>
</protein>
<evidence type="ECO:0000256" key="2">
    <source>
        <dbReference type="ARBA" id="ARBA00022729"/>
    </source>
</evidence>